<evidence type="ECO:0000256" key="3">
    <source>
        <dbReference type="ARBA" id="ARBA00011941"/>
    </source>
</evidence>
<evidence type="ECO:0000259" key="11">
    <source>
        <dbReference type="PROSITE" id="PS51278"/>
    </source>
</evidence>
<dbReference type="Gene3D" id="3.60.20.10">
    <property type="entry name" value="Glutamine Phosphoribosylpyrophosphate, subunit 1, domain 1"/>
    <property type="match status" value="1"/>
</dbReference>
<comment type="caution">
    <text evidence="12">The sequence shown here is derived from an EMBL/GenBank/DDBJ whole genome shotgun (WGS) entry which is preliminary data.</text>
</comment>
<dbReference type="GO" id="GO:0004044">
    <property type="term" value="F:amidophosphoribosyltransferase activity"/>
    <property type="evidence" value="ECO:0007669"/>
    <property type="project" value="UniProtKB-EC"/>
</dbReference>
<comment type="similarity">
    <text evidence="2 8">In the C-terminal section; belongs to the purine/pyrimidine phosphoribosyltransferase family.</text>
</comment>
<dbReference type="GO" id="GO:0046872">
    <property type="term" value="F:metal ion binding"/>
    <property type="evidence" value="ECO:0007669"/>
    <property type="project" value="UniProtKB-KW"/>
</dbReference>
<gene>
    <name evidence="12" type="ORF">A2527_10535</name>
</gene>
<comment type="pathway">
    <text evidence="1 8">Purine metabolism; IMP biosynthesis via de novo pathway; N(1)-(5-phospho-D-ribosyl)glycinamide from 5-phospho-alpha-D-ribose 1-diphosphate: step 1/2.</text>
</comment>
<feature type="active site" description="Nucleophile" evidence="9">
    <location>
        <position position="2"/>
    </location>
</feature>
<dbReference type="Proteomes" id="UP000178449">
    <property type="component" value="Unassembled WGS sequence"/>
</dbReference>
<dbReference type="GO" id="GO:0051536">
    <property type="term" value="F:iron-sulfur cluster binding"/>
    <property type="evidence" value="ECO:0007669"/>
    <property type="project" value="UniProtKB-KW"/>
</dbReference>
<dbReference type="PIRSF" id="PIRSF000485">
    <property type="entry name" value="Amd_phspho_trans"/>
    <property type="match status" value="1"/>
</dbReference>
<keyword evidence="6 8" id="KW-0658">Purine biosynthesis</keyword>
<evidence type="ECO:0000256" key="8">
    <source>
        <dbReference type="PIRNR" id="PIRNR000485"/>
    </source>
</evidence>
<dbReference type="Pfam" id="PF13537">
    <property type="entry name" value="GATase_7"/>
    <property type="match status" value="1"/>
</dbReference>
<name>A0A1F6GGM7_9PROT</name>
<dbReference type="SUPFAM" id="SSF53271">
    <property type="entry name" value="PRTase-like"/>
    <property type="match status" value="1"/>
</dbReference>
<dbReference type="InterPro" id="IPR005854">
    <property type="entry name" value="PurF"/>
</dbReference>
<feature type="binding site" evidence="10">
    <location>
        <position position="410"/>
    </location>
    <ligand>
        <name>[4Fe-4S] cluster</name>
        <dbReference type="ChEBI" id="CHEBI:49883"/>
    </ligand>
</feature>
<evidence type="ECO:0000256" key="4">
    <source>
        <dbReference type="ARBA" id="ARBA00022676"/>
    </source>
</evidence>
<dbReference type="Pfam" id="PF00156">
    <property type="entry name" value="Pribosyltran"/>
    <property type="match status" value="1"/>
</dbReference>
<dbReference type="Gene3D" id="3.40.50.2020">
    <property type="match status" value="1"/>
</dbReference>
<dbReference type="InterPro" id="IPR029055">
    <property type="entry name" value="Ntn_hydrolases_N"/>
</dbReference>
<proteinExistence type="inferred from homology"/>
<accession>A0A1F6GGM7</accession>
<protein>
    <recommendedName>
        <fullName evidence="3 8">Amidophosphoribosyltransferase</fullName>
        <shortName evidence="8">ATase</shortName>
        <ecNumber evidence="3 8">2.4.2.14</ecNumber>
    </recommendedName>
    <alternativeName>
        <fullName evidence="8">Glutamine phosphoribosylpyrophosphate amidotransferase</fullName>
    </alternativeName>
</protein>
<feature type="binding site" evidence="10">
    <location>
        <position position="263"/>
    </location>
    <ligand>
        <name>[4Fe-4S] cluster</name>
        <dbReference type="ChEBI" id="CHEBI:49883"/>
    </ligand>
</feature>
<evidence type="ECO:0000256" key="7">
    <source>
        <dbReference type="ARBA" id="ARBA00022962"/>
    </source>
</evidence>
<dbReference type="PROSITE" id="PS51278">
    <property type="entry name" value="GATASE_TYPE_2"/>
    <property type="match status" value="1"/>
</dbReference>
<evidence type="ECO:0000313" key="13">
    <source>
        <dbReference type="Proteomes" id="UP000178449"/>
    </source>
</evidence>
<reference evidence="12 13" key="1">
    <citation type="journal article" date="2016" name="Nat. Commun.">
        <title>Thousands of microbial genomes shed light on interconnected biogeochemical processes in an aquifer system.</title>
        <authorList>
            <person name="Anantharaman K."/>
            <person name="Brown C.T."/>
            <person name="Hug L.A."/>
            <person name="Sharon I."/>
            <person name="Castelle C.J."/>
            <person name="Probst A.J."/>
            <person name="Thomas B.C."/>
            <person name="Singh A."/>
            <person name="Wilkins M.J."/>
            <person name="Karaoz U."/>
            <person name="Brodie E.L."/>
            <person name="Williams K.H."/>
            <person name="Hubbard S.S."/>
            <person name="Banfield J.F."/>
        </authorList>
    </citation>
    <scope>NUCLEOTIDE SEQUENCE [LARGE SCALE GENOMIC DNA]</scope>
</reference>
<dbReference type="STRING" id="1817772.A2527_10535"/>
<dbReference type="EC" id="2.4.2.14" evidence="3 8"/>
<keyword evidence="5 8" id="KW-0808">Transferase</keyword>
<comment type="cofactor">
    <cofactor evidence="10">
        <name>[4Fe-4S] cluster</name>
        <dbReference type="ChEBI" id="CHEBI:49883"/>
    </cofactor>
    <text evidence="10">Binds 1 [4Fe-4S] cluster per subunit.</text>
</comment>
<feature type="domain" description="Glutamine amidotransferase type-2" evidence="11">
    <location>
        <begin position="2"/>
        <end position="245"/>
    </location>
</feature>
<organism evidence="12 13">
    <name type="scientific">Candidatus Lambdaproteobacteria bacterium RIFOXYD2_FULL_50_16</name>
    <dbReference type="NCBI Taxonomy" id="1817772"/>
    <lineage>
        <taxon>Bacteria</taxon>
        <taxon>Pseudomonadati</taxon>
        <taxon>Pseudomonadota</taxon>
        <taxon>Candidatus Lambdaproteobacteria</taxon>
    </lineage>
</organism>
<evidence type="ECO:0000256" key="5">
    <source>
        <dbReference type="ARBA" id="ARBA00022679"/>
    </source>
</evidence>
<dbReference type="InterPro" id="IPR000836">
    <property type="entry name" value="PRTase_dom"/>
</dbReference>
<comment type="catalytic activity">
    <reaction evidence="8">
        <text>5-phospho-beta-D-ribosylamine + L-glutamate + diphosphate = 5-phospho-alpha-D-ribose 1-diphosphate + L-glutamine + H2O</text>
        <dbReference type="Rhea" id="RHEA:14905"/>
        <dbReference type="ChEBI" id="CHEBI:15377"/>
        <dbReference type="ChEBI" id="CHEBI:29985"/>
        <dbReference type="ChEBI" id="CHEBI:33019"/>
        <dbReference type="ChEBI" id="CHEBI:58017"/>
        <dbReference type="ChEBI" id="CHEBI:58359"/>
        <dbReference type="ChEBI" id="CHEBI:58681"/>
        <dbReference type="EC" id="2.4.2.14"/>
    </reaction>
</comment>
<keyword evidence="4 8" id="KW-0328">Glycosyltransferase</keyword>
<dbReference type="InterPro" id="IPR017932">
    <property type="entry name" value="GATase_2_dom"/>
</dbReference>
<keyword evidence="10" id="KW-0408">Iron</keyword>
<dbReference type="UniPathway" id="UPA00074">
    <property type="reaction ID" value="UER00124"/>
</dbReference>
<feature type="binding site" evidence="10">
    <location>
        <position position="461"/>
    </location>
    <ligand>
        <name>[4Fe-4S] cluster</name>
        <dbReference type="ChEBI" id="CHEBI:49883"/>
    </ligand>
</feature>
<evidence type="ECO:0000256" key="9">
    <source>
        <dbReference type="PIRSR" id="PIRSR000485-1"/>
    </source>
</evidence>
<evidence type="ECO:0000313" key="12">
    <source>
        <dbReference type="EMBL" id="OGG97263.1"/>
    </source>
</evidence>
<dbReference type="InterPro" id="IPR029057">
    <property type="entry name" value="PRTase-like"/>
</dbReference>
<sequence>MCGVFGFTGHPEAKQILPTILASLQHRGHDATGVAGLIGEGPDCIDTVKEIGRASRVIDPDKLKKFIGNRFIAHTRYSTRNSSKSPREIHPHWAQSMQGRMVIVTNGDLINVDELAQYLAERKVKVYAKNDAEILASLINVQIRLAGKNMIEAIAEVMTLVKGGYAAMVMTEDDPNIYAFRDPQGIRPLHFAEFKLNGHVCRAISSETCSFDLIQRFDLVRYPESTGDYFHREVGPGEILCFNDVGPVTNTFFADREADKIGCVFESIYFSRPDSLQRGESFQKIRERMGAELYKEFKVEADIVTAVPKGGIPSAIGYSKASGMPYSIAILEEPSTGGLRSFTTNAVDRIALAKMKYSILRDVVKDKRVVVVDDSIVRGTTAKLLVRSLYESGAKEVHLRIPCPPYNHSCHYGIETKDPSTLISFGKTNEQICQVLGADSLAYLSIEGLYRALGADRSLFCEECLSGRSPFKENIHR</sequence>
<dbReference type="EMBL" id="MFNE01000001">
    <property type="protein sequence ID" value="OGG97263.1"/>
    <property type="molecule type" value="Genomic_DNA"/>
</dbReference>
<feature type="binding site" evidence="10">
    <location>
        <position position="464"/>
    </location>
    <ligand>
        <name>[4Fe-4S] cluster</name>
        <dbReference type="ChEBI" id="CHEBI:49883"/>
    </ligand>
</feature>
<dbReference type="GO" id="GO:0009113">
    <property type="term" value="P:purine nucleobase biosynthetic process"/>
    <property type="evidence" value="ECO:0007669"/>
    <property type="project" value="InterPro"/>
</dbReference>
<dbReference type="AlphaFoldDB" id="A0A1F6GGM7"/>
<keyword evidence="10" id="KW-0411">Iron-sulfur</keyword>
<evidence type="ECO:0000256" key="6">
    <source>
        <dbReference type="ARBA" id="ARBA00022755"/>
    </source>
</evidence>
<dbReference type="SUPFAM" id="SSF56235">
    <property type="entry name" value="N-terminal nucleophile aminohydrolases (Ntn hydrolases)"/>
    <property type="match status" value="1"/>
</dbReference>
<keyword evidence="10" id="KW-0479">Metal-binding</keyword>
<keyword evidence="7" id="KW-0315">Glutamine amidotransferase</keyword>
<evidence type="ECO:0000256" key="10">
    <source>
        <dbReference type="PIRSR" id="PIRSR000485-3"/>
    </source>
</evidence>
<evidence type="ECO:0000256" key="2">
    <source>
        <dbReference type="ARBA" id="ARBA00010138"/>
    </source>
</evidence>
<dbReference type="PANTHER" id="PTHR11907">
    <property type="entry name" value="AMIDOPHOSPHORIBOSYLTRANSFERASE"/>
    <property type="match status" value="1"/>
</dbReference>
<evidence type="ECO:0000256" key="1">
    <source>
        <dbReference type="ARBA" id="ARBA00005209"/>
    </source>
</evidence>
<dbReference type="GO" id="GO:0006189">
    <property type="term" value="P:'de novo' IMP biosynthetic process"/>
    <property type="evidence" value="ECO:0007669"/>
    <property type="project" value="UniProtKB-UniPathway"/>
</dbReference>